<dbReference type="Proteomes" id="UP000321721">
    <property type="component" value="Unassembled WGS sequence"/>
</dbReference>
<dbReference type="RefSeq" id="WP_147100896.1">
    <property type="nucleotide sequence ID" value="NZ_VOOS01000004.1"/>
</dbReference>
<feature type="chain" id="PRO_5022737680" description="Outer membrane protein beta-barrel domain-containing protein" evidence="1">
    <location>
        <begin position="21"/>
        <end position="179"/>
    </location>
</feature>
<keyword evidence="3" id="KW-1185">Reference proteome</keyword>
<feature type="signal peptide" evidence="1">
    <location>
        <begin position="1"/>
        <end position="20"/>
    </location>
</feature>
<dbReference type="AlphaFoldDB" id="A0A5C6RRZ4"/>
<evidence type="ECO:0000313" key="3">
    <source>
        <dbReference type="Proteomes" id="UP000321721"/>
    </source>
</evidence>
<dbReference type="EMBL" id="VOOS01000004">
    <property type="protein sequence ID" value="TXB64685.1"/>
    <property type="molecule type" value="Genomic_DNA"/>
</dbReference>
<evidence type="ECO:0008006" key="4">
    <source>
        <dbReference type="Google" id="ProtNLM"/>
    </source>
</evidence>
<evidence type="ECO:0000313" key="2">
    <source>
        <dbReference type="EMBL" id="TXB64685.1"/>
    </source>
</evidence>
<keyword evidence="1" id="KW-0732">Signal</keyword>
<organism evidence="2 3">
    <name type="scientific">Vicingus serpentipes</name>
    <dbReference type="NCBI Taxonomy" id="1926625"/>
    <lineage>
        <taxon>Bacteria</taxon>
        <taxon>Pseudomonadati</taxon>
        <taxon>Bacteroidota</taxon>
        <taxon>Flavobacteriia</taxon>
        <taxon>Flavobacteriales</taxon>
        <taxon>Vicingaceae</taxon>
        <taxon>Vicingus</taxon>
    </lineage>
</organism>
<comment type="caution">
    <text evidence="2">The sequence shown here is derived from an EMBL/GenBank/DDBJ whole genome shotgun (WGS) entry which is preliminary data.</text>
</comment>
<evidence type="ECO:0000256" key="1">
    <source>
        <dbReference type="SAM" id="SignalP"/>
    </source>
</evidence>
<dbReference type="OrthoDB" id="839003at2"/>
<reference evidence="2 3" key="1">
    <citation type="submission" date="2019-08" db="EMBL/GenBank/DDBJ databases">
        <title>Genome of Vicingus serpentipes NCIMB 15042.</title>
        <authorList>
            <person name="Bowman J.P."/>
        </authorList>
    </citation>
    <scope>NUCLEOTIDE SEQUENCE [LARGE SCALE GENOMIC DNA]</scope>
    <source>
        <strain evidence="2 3">NCIMB 15042</strain>
    </source>
</reference>
<proteinExistence type="predicted"/>
<gene>
    <name evidence="2" type="ORF">FRY74_09545</name>
</gene>
<sequence>MKKIIFITILALITYGQCFSQSNTPIFIGFQPNITVEPFYDKGEFDLDIAPVVFEASVGLRTNIKISPIVNYHFGGTTNGVSDIGVFSVLPIFIKSKEAKNERPYGFYLGPVIGFGRNLINSHYTTTLSIEPGYMFETKNRFTISMGLQLGGSYFSYDKEPNKWVIHWGPKFSFGFWIN</sequence>
<name>A0A5C6RRZ4_9FLAO</name>
<accession>A0A5C6RRZ4</accession>
<protein>
    <recommendedName>
        <fullName evidence="4">Outer membrane protein beta-barrel domain-containing protein</fullName>
    </recommendedName>
</protein>